<comment type="function">
    <text evidence="7">Cytochromes P450 are a group of heme-thiolate monooxygenases. They oxidize a variety of structurally unrelated compounds, including steroids, fatty acids, and xenobiotics.</text>
</comment>
<keyword evidence="2 8" id="KW-0349">Heme</keyword>
<dbReference type="Pfam" id="PF00067">
    <property type="entry name" value="p450"/>
    <property type="match status" value="2"/>
</dbReference>
<dbReference type="PANTHER" id="PTHR46696">
    <property type="entry name" value="P450, PUTATIVE (EUROFUNG)-RELATED"/>
    <property type="match status" value="1"/>
</dbReference>
<evidence type="ECO:0000256" key="3">
    <source>
        <dbReference type="ARBA" id="ARBA00022723"/>
    </source>
</evidence>
<evidence type="ECO:0000256" key="6">
    <source>
        <dbReference type="ARBA" id="ARBA00023033"/>
    </source>
</evidence>
<dbReference type="GO" id="GO:0004497">
    <property type="term" value="F:monooxygenase activity"/>
    <property type="evidence" value="ECO:0007669"/>
    <property type="project" value="UniProtKB-KW"/>
</dbReference>
<keyword evidence="5 8" id="KW-0408">Iron</keyword>
<dbReference type="InterPro" id="IPR001128">
    <property type="entry name" value="Cyt_P450"/>
</dbReference>
<evidence type="ECO:0000256" key="7">
    <source>
        <dbReference type="ARBA" id="ARBA00043906"/>
    </source>
</evidence>
<protein>
    <submittedName>
        <fullName evidence="9">Biotin biosynthesis cytochrome P450</fullName>
        <ecNumber evidence="9">1.14.15.12</ecNumber>
    </submittedName>
</protein>
<evidence type="ECO:0000313" key="9">
    <source>
        <dbReference type="EMBL" id="SLN32249.1"/>
    </source>
</evidence>
<dbReference type="PRINTS" id="PR00359">
    <property type="entry name" value="BP450"/>
</dbReference>
<evidence type="ECO:0000313" key="10">
    <source>
        <dbReference type="Proteomes" id="UP000193200"/>
    </source>
</evidence>
<name>A0A1Y5S836_9PROT</name>
<dbReference type="PROSITE" id="PS00086">
    <property type="entry name" value="CYTOCHROME_P450"/>
    <property type="match status" value="1"/>
</dbReference>
<dbReference type="GO" id="GO:0005506">
    <property type="term" value="F:iron ion binding"/>
    <property type="evidence" value="ECO:0007669"/>
    <property type="project" value="InterPro"/>
</dbReference>
<gene>
    <name evidence="9" type="primary">bioI</name>
    <name evidence="9" type="ORF">OCH7691_01183</name>
</gene>
<dbReference type="Proteomes" id="UP000193200">
    <property type="component" value="Unassembled WGS sequence"/>
</dbReference>
<dbReference type="Gene3D" id="1.10.630.10">
    <property type="entry name" value="Cytochrome P450"/>
    <property type="match status" value="1"/>
</dbReference>
<dbReference type="SUPFAM" id="SSF48264">
    <property type="entry name" value="Cytochrome P450"/>
    <property type="match status" value="1"/>
</dbReference>
<dbReference type="EMBL" id="FWFR01000001">
    <property type="protein sequence ID" value="SLN32249.1"/>
    <property type="molecule type" value="Genomic_DNA"/>
</dbReference>
<dbReference type="RefSeq" id="WP_085882432.1">
    <property type="nucleotide sequence ID" value="NZ_FWFR01000001.1"/>
</dbReference>
<keyword evidence="4 8" id="KW-0560">Oxidoreductase</keyword>
<accession>A0A1Y5S836</accession>
<dbReference type="PANTHER" id="PTHR46696:SF1">
    <property type="entry name" value="CYTOCHROME P450 YJIB-RELATED"/>
    <property type="match status" value="1"/>
</dbReference>
<evidence type="ECO:0000256" key="5">
    <source>
        <dbReference type="ARBA" id="ARBA00023004"/>
    </source>
</evidence>
<dbReference type="InParanoid" id="A0A1Y5S836"/>
<keyword evidence="10" id="KW-1185">Reference proteome</keyword>
<dbReference type="EC" id="1.14.15.12" evidence="9"/>
<dbReference type="InterPro" id="IPR002397">
    <property type="entry name" value="Cyt_P450_B"/>
</dbReference>
<sequence length="411" mass="46197">MPLQFIPDDPATLADPFPLFARLRDEDPAHWSERLDGWLLTRYDDCRRATLSPDMSADRLTPFFENQRRADPGSITALMQYLNRWMVFRDPPDHTRLRRLSHRVFTPSAIATVMPNIEAIVAELIDGIVEKGEADIIRDLAYPLPATVIMDMLGVPRGDLEQVKVWSDDMALFIGSAKAAANKYARAEDGARQMADYFREIIALRRKAPEDDVITLLVEASDGRDVLTEDEVIGTAILMLFAGHETTTNLIGNGILRGLQHPDEWARFKADPGLDESAIEEFLRYDGPSGAVARVVARDHELHGKTLRKGDRVFAMVNAANRDPRQFEDADRLDVGRANNRHLTFGHGIHFCLGAPLARLESRLAIRAAVDRLADMELVETDYEWVDSLILRGVRSLPVRFRPGQPSRKAA</sequence>
<dbReference type="CDD" id="cd20625">
    <property type="entry name" value="CYP164-like"/>
    <property type="match status" value="1"/>
</dbReference>
<evidence type="ECO:0000256" key="8">
    <source>
        <dbReference type="RuleBase" id="RU000461"/>
    </source>
</evidence>
<comment type="similarity">
    <text evidence="1 8">Belongs to the cytochrome P450 family.</text>
</comment>
<proteinExistence type="inferred from homology"/>
<evidence type="ECO:0000256" key="2">
    <source>
        <dbReference type="ARBA" id="ARBA00022617"/>
    </source>
</evidence>
<dbReference type="GO" id="GO:0020037">
    <property type="term" value="F:heme binding"/>
    <property type="evidence" value="ECO:0007669"/>
    <property type="project" value="InterPro"/>
</dbReference>
<dbReference type="InterPro" id="IPR036396">
    <property type="entry name" value="Cyt_P450_sf"/>
</dbReference>
<dbReference type="AlphaFoldDB" id="A0A1Y5S836"/>
<dbReference type="InterPro" id="IPR017972">
    <property type="entry name" value="Cyt_P450_CS"/>
</dbReference>
<dbReference type="OrthoDB" id="9801155at2"/>
<keyword evidence="3 8" id="KW-0479">Metal-binding</keyword>
<reference evidence="9 10" key="1">
    <citation type="submission" date="2017-03" db="EMBL/GenBank/DDBJ databases">
        <authorList>
            <person name="Afonso C.L."/>
            <person name="Miller P.J."/>
            <person name="Scott M.A."/>
            <person name="Spackman E."/>
            <person name="Goraichik I."/>
            <person name="Dimitrov K.M."/>
            <person name="Suarez D.L."/>
            <person name="Swayne D.E."/>
        </authorList>
    </citation>
    <scope>NUCLEOTIDE SEQUENCE [LARGE SCALE GENOMIC DNA]</scope>
    <source>
        <strain evidence="9 10">CECT 7691</strain>
    </source>
</reference>
<dbReference type="FunFam" id="1.10.630.10:FF:000018">
    <property type="entry name" value="Cytochrome P450 monooxygenase"/>
    <property type="match status" value="1"/>
</dbReference>
<keyword evidence="6 8" id="KW-0503">Monooxygenase</keyword>
<organism evidence="9 10">
    <name type="scientific">Oceanibacterium hippocampi</name>
    <dbReference type="NCBI Taxonomy" id="745714"/>
    <lineage>
        <taxon>Bacteria</taxon>
        <taxon>Pseudomonadati</taxon>
        <taxon>Pseudomonadota</taxon>
        <taxon>Alphaproteobacteria</taxon>
        <taxon>Sneathiellales</taxon>
        <taxon>Sneathiellaceae</taxon>
        <taxon>Oceanibacterium</taxon>
    </lineage>
</organism>
<evidence type="ECO:0000256" key="4">
    <source>
        <dbReference type="ARBA" id="ARBA00023002"/>
    </source>
</evidence>
<evidence type="ECO:0000256" key="1">
    <source>
        <dbReference type="ARBA" id="ARBA00010617"/>
    </source>
</evidence>
<dbReference type="GO" id="GO:0016705">
    <property type="term" value="F:oxidoreductase activity, acting on paired donors, with incorporation or reduction of molecular oxygen"/>
    <property type="evidence" value="ECO:0007669"/>
    <property type="project" value="InterPro"/>
</dbReference>